<dbReference type="AlphaFoldDB" id="A0A6P0UTM3"/>
<protein>
    <submittedName>
        <fullName evidence="2">DUF664 domain-containing protein</fullName>
    </submittedName>
</protein>
<dbReference type="RefSeq" id="WP_163608640.1">
    <property type="nucleotide sequence ID" value="NZ_JAABOO010000004.1"/>
</dbReference>
<sequence>MRYIQKPIEGEYPPYSSIYLDLLEDDGRVLEHLWQNFLAIKQFIYGLPEDILYYRYAKDKWTIKEILIHLIDDERIFSYRALRYARNDTTPLHGFEENEYARYSNANERDLESIFHEYEIVRRSTIALFSYLPEESMTRSGSGIDSDGSIVNKRTVRGIAYHLAGHELRHFNIIKERYLSCKMKYKHT</sequence>
<evidence type="ECO:0000313" key="2">
    <source>
        <dbReference type="EMBL" id="NER15358.1"/>
    </source>
</evidence>
<proteinExistence type="predicted"/>
<dbReference type="SUPFAM" id="SSF109854">
    <property type="entry name" value="DinB/YfiT-like putative metalloenzymes"/>
    <property type="match status" value="1"/>
</dbReference>
<keyword evidence="3" id="KW-1185">Reference proteome</keyword>
<accession>A0A6P0UTM3</accession>
<name>A0A6P0UTM3_9FLAO</name>
<comment type="caution">
    <text evidence="2">The sequence shown here is derived from an EMBL/GenBank/DDBJ whole genome shotgun (WGS) entry which is preliminary data.</text>
</comment>
<evidence type="ECO:0000259" key="1">
    <source>
        <dbReference type="Pfam" id="PF12867"/>
    </source>
</evidence>
<reference evidence="2 3" key="1">
    <citation type="submission" date="2020-01" db="EMBL/GenBank/DDBJ databases">
        <title>Leptobacterium flavescens.</title>
        <authorList>
            <person name="Wang G."/>
        </authorList>
    </citation>
    <scope>NUCLEOTIDE SEQUENCE [LARGE SCALE GENOMIC DNA]</scope>
    <source>
        <strain evidence="2 3">KCTC 22160</strain>
    </source>
</reference>
<dbReference type="Proteomes" id="UP000468581">
    <property type="component" value="Unassembled WGS sequence"/>
</dbReference>
<dbReference type="Pfam" id="PF12867">
    <property type="entry name" value="DinB_2"/>
    <property type="match status" value="1"/>
</dbReference>
<feature type="domain" description="DinB-like" evidence="1">
    <location>
        <begin position="35"/>
        <end position="174"/>
    </location>
</feature>
<dbReference type="Gene3D" id="1.20.120.450">
    <property type="entry name" value="dinb family like domain"/>
    <property type="match status" value="1"/>
</dbReference>
<organism evidence="2 3">
    <name type="scientific">Leptobacterium flavescens</name>
    <dbReference type="NCBI Taxonomy" id="472055"/>
    <lineage>
        <taxon>Bacteria</taxon>
        <taxon>Pseudomonadati</taxon>
        <taxon>Bacteroidota</taxon>
        <taxon>Flavobacteriia</taxon>
        <taxon>Flavobacteriales</taxon>
        <taxon>Flavobacteriaceae</taxon>
        <taxon>Leptobacterium</taxon>
    </lineage>
</organism>
<evidence type="ECO:0000313" key="3">
    <source>
        <dbReference type="Proteomes" id="UP000468581"/>
    </source>
</evidence>
<dbReference type="InterPro" id="IPR024775">
    <property type="entry name" value="DinB-like"/>
</dbReference>
<gene>
    <name evidence="2" type="ORF">GWK08_18025</name>
</gene>
<dbReference type="InterPro" id="IPR034660">
    <property type="entry name" value="DinB/YfiT-like"/>
</dbReference>
<dbReference type="EMBL" id="JAABOO010000004">
    <property type="protein sequence ID" value="NER15358.1"/>
    <property type="molecule type" value="Genomic_DNA"/>
</dbReference>